<dbReference type="GO" id="GO:0016491">
    <property type="term" value="F:oxidoreductase activity"/>
    <property type="evidence" value="ECO:0007669"/>
    <property type="project" value="InterPro"/>
</dbReference>
<gene>
    <name evidence="2" type="ORF">BXT86_03355</name>
</gene>
<feature type="domain" description="NADPH-dependent FMN reductase-like" evidence="1">
    <location>
        <begin position="3"/>
        <end position="59"/>
    </location>
</feature>
<dbReference type="InterPro" id="IPR029039">
    <property type="entry name" value="Flavoprotein-like_sf"/>
</dbReference>
<dbReference type="Pfam" id="PF03358">
    <property type="entry name" value="FMN_red"/>
    <property type="match status" value="1"/>
</dbReference>
<comment type="caution">
    <text evidence="2">The sequence shown here is derived from an EMBL/GenBank/DDBJ whole genome shotgun (WGS) entry which is preliminary data.</text>
</comment>
<evidence type="ECO:0000313" key="3">
    <source>
        <dbReference type="Proteomes" id="UP000191663"/>
    </source>
</evidence>
<sequence length="215" mass="24897">TKCRIEDDLYRLLDILKDADQLLLIAPVYVLSIPGKLKLLIDRFLAISSYFSDRPAQPTVSIGIAALPDWHQFQLPLMNIMLLGLGRVIVDSFILYGAGPGEILIHPEITRVQQVVKGLIQYEPKPYESQVSKHCPIDFCTLFERIEGDQYRCPVCLTPARAVKDGFYFDAKDLNNHRWTQENIKKHFVEWILQTKPRFMSMLKQIIKRKKELEL</sequence>
<name>A0A1V4QF92_UNCW3</name>
<evidence type="ECO:0000313" key="2">
    <source>
        <dbReference type="EMBL" id="OPX18033.1"/>
    </source>
</evidence>
<proteinExistence type="predicted"/>
<accession>A0A1V4QF92</accession>
<organism evidence="2 3">
    <name type="scientific">candidate division WOR-3 bacterium 4484_100</name>
    <dbReference type="NCBI Taxonomy" id="1936077"/>
    <lineage>
        <taxon>Bacteria</taxon>
        <taxon>Bacteria division WOR-3</taxon>
    </lineage>
</organism>
<dbReference type="Gene3D" id="3.40.50.360">
    <property type="match status" value="1"/>
</dbReference>
<dbReference type="EMBL" id="MUKB01000048">
    <property type="protein sequence ID" value="OPX18033.1"/>
    <property type="molecule type" value="Genomic_DNA"/>
</dbReference>
<feature type="non-terminal residue" evidence="2">
    <location>
        <position position="1"/>
    </location>
</feature>
<evidence type="ECO:0000259" key="1">
    <source>
        <dbReference type="Pfam" id="PF03358"/>
    </source>
</evidence>
<dbReference type="AlphaFoldDB" id="A0A1V4QF92"/>
<protein>
    <recommendedName>
        <fullName evidence="1">NADPH-dependent FMN reductase-like domain-containing protein</fullName>
    </recommendedName>
</protein>
<reference evidence="3" key="1">
    <citation type="submission" date="2017-01" db="EMBL/GenBank/DDBJ databases">
        <title>Novel pathways for hydrocarbon cycling and metabolic interdependencies in hydrothermal sediment communities.</title>
        <authorList>
            <person name="Dombrowski N."/>
            <person name="Seitz K."/>
            <person name="Teske A."/>
            <person name="Baker B."/>
        </authorList>
    </citation>
    <scope>NUCLEOTIDE SEQUENCE [LARGE SCALE GENOMIC DNA]</scope>
</reference>
<dbReference type="SUPFAM" id="SSF52218">
    <property type="entry name" value="Flavoproteins"/>
    <property type="match status" value="1"/>
</dbReference>
<dbReference type="InterPro" id="IPR005025">
    <property type="entry name" value="FMN_Rdtase-like_dom"/>
</dbReference>
<dbReference type="Proteomes" id="UP000191663">
    <property type="component" value="Unassembled WGS sequence"/>
</dbReference>